<evidence type="ECO:0000313" key="1">
    <source>
        <dbReference type="EMBL" id="DAE02481.1"/>
    </source>
</evidence>
<protein>
    <submittedName>
        <fullName evidence="1">Uncharacterized protein</fullName>
    </submittedName>
</protein>
<sequence length="252" mass="30060">MLEHIKELYFDEPIPYKELLIYPVTMKDYLEFHWLVSCLLIDKNSIPDINVISMSYLRFLYYNAANNDEPYVYMLKMLLCMVLHIEFNEEMSFYVDENDRAFFKVRGVAYSGSDFDEIVKIIFEQNCITPIDNTIQKEVRDALEKAEEFKMQQTKQKMCSLEEQMICVLISTPLKLEDIYKLTIRKFEKILQRVDAKLHYQIYLNASMSGMVKFKDESAIQHWMNDLTKDDRYSDVKVDMDTMRNKIESVNK</sequence>
<dbReference type="EMBL" id="BK015346">
    <property type="protein sequence ID" value="DAE02481.1"/>
    <property type="molecule type" value="Genomic_DNA"/>
</dbReference>
<proteinExistence type="predicted"/>
<accession>A0A8S5P7R5</accession>
<organism evidence="1">
    <name type="scientific">Siphoviridae sp. ctsUY14</name>
    <dbReference type="NCBI Taxonomy" id="2825693"/>
    <lineage>
        <taxon>Viruses</taxon>
        <taxon>Duplodnaviria</taxon>
        <taxon>Heunggongvirae</taxon>
        <taxon>Uroviricota</taxon>
        <taxon>Caudoviricetes</taxon>
    </lineage>
</organism>
<reference evidence="1" key="1">
    <citation type="journal article" date="2021" name="Proc. Natl. Acad. Sci. U.S.A.">
        <title>A Catalog of Tens of Thousands of Viruses from Human Metagenomes Reveals Hidden Associations with Chronic Diseases.</title>
        <authorList>
            <person name="Tisza M.J."/>
            <person name="Buck C.B."/>
        </authorList>
    </citation>
    <scope>NUCLEOTIDE SEQUENCE</scope>
    <source>
        <strain evidence="1">CtsUY14</strain>
    </source>
</reference>
<name>A0A8S5P7R5_9CAUD</name>